<sequence>MRRELLTAELLEVPQRLTALEQGIAALLEHATATNRRLDLMEEDIREMKGDINGLGEAFRREVQAQSSYRGNYAQSAATGSNQDIARPFAELRGMKRIKTRQVSRARMESWLVNNVSLVEALDLRPRAWDTFLTPDDIAGVRDLQAENDAEPAFYIVVEASYTGEAEDIDKAIDHAKIVHAVTGLDAYPIVAAVRLDDKMEPEMRSRLYDDVQKFVAANDADAAFWFRLGSADLRPAEPR</sequence>
<proteinExistence type="predicted"/>
<comment type="caution">
    <text evidence="1">The sequence shown here is derived from an EMBL/GenBank/DDBJ whole genome shotgun (WGS) entry which is preliminary data.</text>
</comment>
<keyword evidence="2" id="KW-1185">Reference proteome</keyword>
<dbReference type="Proteomes" id="UP001174909">
    <property type="component" value="Unassembled WGS sequence"/>
</dbReference>
<evidence type="ECO:0000313" key="2">
    <source>
        <dbReference type="Proteomes" id="UP001174909"/>
    </source>
</evidence>
<dbReference type="AlphaFoldDB" id="A0AA35W2A5"/>
<gene>
    <name evidence="1" type="ORF">GBAR_LOCUS1197</name>
</gene>
<reference evidence="1" key="1">
    <citation type="submission" date="2023-03" db="EMBL/GenBank/DDBJ databases">
        <authorList>
            <person name="Steffen K."/>
            <person name="Cardenas P."/>
        </authorList>
    </citation>
    <scope>NUCLEOTIDE SEQUENCE</scope>
</reference>
<dbReference type="EMBL" id="CASHTH010000178">
    <property type="protein sequence ID" value="CAI7993157.1"/>
    <property type="molecule type" value="Genomic_DNA"/>
</dbReference>
<name>A0AA35W2A5_GEOBA</name>
<evidence type="ECO:0000313" key="1">
    <source>
        <dbReference type="EMBL" id="CAI7993157.1"/>
    </source>
</evidence>
<organism evidence="1 2">
    <name type="scientific">Geodia barretti</name>
    <name type="common">Barrett's horny sponge</name>
    <dbReference type="NCBI Taxonomy" id="519541"/>
    <lineage>
        <taxon>Eukaryota</taxon>
        <taxon>Metazoa</taxon>
        <taxon>Porifera</taxon>
        <taxon>Demospongiae</taxon>
        <taxon>Heteroscleromorpha</taxon>
        <taxon>Tetractinellida</taxon>
        <taxon>Astrophorina</taxon>
        <taxon>Geodiidae</taxon>
        <taxon>Geodia</taxon>
    </lineage>
</organism>
<protein>
    <submittedName>
        <fullName evidence="1">Uncharacterized protein</fullName>
    </submittedName>
</protein>
<accession>A0AA35W2A5</accession>